<keyword id="KW-0903">Direct protein sequencing</keyword>
<accession>Q9R514</accession>
<dbReference type="PIR" id="C53113">
    <property type="entry name" value="C53113"/>
</dbReference>
<dbReference type="AlphaFoldDB" id="Q9R514"/>
<protein>
    <submittedName>
        <fullName>17 kDa lysine-specific cysteine proteinase</fullName>
    </submittedName>
</protein>
<sequence length="16" mass="1819">PQFTEIFRQVDLPAGT</sequence>
<name>Q9R514_PORGN</name>
<organism>
    <name type="scientific">Porphyromonas gingivalis</name>
    <name type="common">Bacteroides gingivalis</name>
    <dbReference type="NCBI Taxonomy" id="837"/>
    <lineage>
        <taxon>Bacteria</taxon>
        <taxon>Pseudomonadati</taxon>
        <taxon>Bacteroidota</taxon>
        <taxon>Bacteroidia</taxon>
        <taxon>Bacteroidales</taxon>
        <taxon>Porphyromonadaceae</taxon>
        <taxon>Porphyromonas</taxon>
    </lineage>
</organism>
<reference key="1">
    <citation type="journal article" date="1994" name="J. Biol. Chem.">
        <title>Lysine- and arginine-specific proteinases from Porphyromonas gingivalis. Isolation, characterization, and evidence for the existence of complexes with hemagglutinins.</title>
        <authorList>
            <person name="Pike R."/>
            <person name="McGraw W."/>
            <person name="Potempa J."/>
            <person name="Travis J."/>
        </authorList>
    </citation>
    <scope>PROTEIN SEQUENCE</scope>
</reference>
<proteinExistence type="evidence at protein level"/>